<dbReference type="eggNOG" id="COG2732">
    <property type="taxonomic scope" value="Bacteria"/>
</dbReference>
<dbReference type="RefSeq" id="WP_008990330.1">
    <property type="nucleotide sequence ID" value="NZ_AMSG01000002.1"/>
</dbReference>
<dbReference type="EMBL" id="AMSG01000002">
    <property type="protein sequence ID" value="EKF56311.1"/>
    <property type="molecule type" value="Genomic_DNA"/>
</dbReference>
<evidence type="ECO:0000313" key="2">
    <source>
        <dbReference type="Proteomes" id="UP000007364"/>
    </source>
</evidence>
<sequence length="132" mass="15337">MEKTFSFTINGDHINNIGDFYKEINRLFMQDEDWKIGQSLDALDDLFYGGFGAHKSMEKFDLIWTNINKSKEVLGLETTIAYYQDKLSKPEQYSSEFAKSKLLALEQGMGQTYFEIIMEIIQSHKSINFIPN</sequence>
<proteinExistence type="predicted"/>
<dbReference type="STRING" id="555500.I215_02273"/>
<name>K2Q684_9FLAO</name>
<evidence type="ECO:0000313" key="1">
    <source>
        <dbReference type="EMBL" id="EKF56311.1"/>
    </source>
</evidence>
<keyword evidence="2" id="KW-1185">Reference proteome</keyword>
<dbReference type="AlphaFoldDB" id="K2Q684"/>
<dbReference type="Proteomes" id="UP000007364">
    <property type="component" value="Unassembled WGS sequence"/>
</dbReference>
<comment type="caution">
    <text evidence="1">The sequence shown here is derived from an EMBL/GenBank/DDBJ whole genome shotgun (WGS) entry which is preliminary data.</text>
</comment>
<dbReference type="PATRIC" id="fig|555500.3.peg.474"/>
<dbReference type="OrthoDB" id="4793808at2"/>
<dbReference type="InterPro" id="IPR035905">
    <property type="entry name" value="Barstar-like_sf"/>
</dbReference>
<reference evidence="1 2" key="1">
    <citation type="journal article" date="2012" name="J. Bacteriol.">
        <title>Genome Sequence of Galbibacter marinum Type Strain ck-I2-15.</title>
        <authorList>
            <person name="Lai Q."/>
            <person name="Li C."/>
            <person name="Shao Z."/>
        </authorList>
    </citation>
    <scope>NUCLEOTIDE SEQUENCE [LARGE SCALE GENOMIC DNA]</scope>
    <source>
        <strain evidence="2">ck-I2-15</strain>
    </source>
</reference>
<dbReference type="Gene3D" id="3.30.370.10">
    <property type="entry name" value="Barstar-like"/>
    <property type="match status" value="1"/>
</dbReference>
<gene>
    <name evidence="1" type="ORF">I215_02273</name>
</gene>
<dbReference type="SUPFAM" id="SSF52038">
    <property type="entry name" value="Barstar-related"/>
    <property type="match status" value="1"/>
</dbReference>
<organism evidence="1 2">
    <name type="scientific">Galbibacter marinus</name>
    <dbReference type="NCBI Taxonomy" id="555500"/>
    <lineage>
        <taxon>Bacteria</taxon>
        <taxon>Pseudomonadati</taxon>
        <taxon>Bacteroidota</taxon>
        <taxon>Flavobacteriia</taxon>
        <taxon>Flavobacteriales</taxon>
        <taxon>Flavobacteriaceae</taxon>
        <taxon>Galbibacter</taxon>
    </lineage>
</organism>
<protein>
    <submittedName>
        <fullName evidence="1">Barnase inhibitor</fullName>
    </submittedName>
</protein>
<accession>K2Q684</accession>